<accession>A0ABV9IEJ1</accession>
<comment type="caution">
    <text evidence="1">The sequence shown here is derived from an EMBL/GenBank/DDBJ whole genome shotgun (WGS) entry which is preliminary data.</text>
</comment>
<organism evidence="1 2">
    <name type="scientific">Deinococcus hohokamensis</name>
    <dbReference type="NCBI Taxonomy" id="309883"/>
    <lineage>
        <taxon>Bacteria</taxon>
        <taxon>Thermotogati</taxon>
        <taxon>Deinococcota</taxon>
        <taxon>Deinococci</taxon>
        <taxon>Deinococcales</taxon>
        <taxon>Deinococcaceae</taxon>
        <taxon>Deinococcus</taxon>
    </lineage>
</organism>
<evidence type="ECO:0000313" key="2">
    <source>
        <dbReference type="Proteomes" id="UP001595952"/>
    </source>
</evidence>
<sequence>MIPLPSSKFVTLRWVPGSMNLVQFRLFNRVFVVALGDVAFSTPQLQAPLFLLGNVRVPFSDVTLSLSEQVVYEDLQRRWPADDVVVDGFASRTKVRSAFSA</sequence>
<name>A0ABV9IEJ1_9DEIO</name>
<gene>
    <name evidence="1" type="ORF">ACFO0D_18360</name>
</gene>
<reference evidence="2" key="1">
    <citation type="journal article" date="2019" name="Int. J. Syst. Evol. Microbiol.">
        <title>The Global Catalogue of Microorganisms (GCM) 10K type strain sequencing project: providing services to taxonomists for standard genome sequencing and annotation.</title>
        <authorList>
            <consortium name="The Broad Institute Genomics Platform"/>
            <consortium name="The Broad Institute Genome Sequencing Center for Infectious Disease"/>
            <person name="Wu L."/>
            <person name="Ma J."/>
        </authorList>
    </citation>
    <scope>NUCLEOTIDE SEQUENCE [LARGE SCALE GENOMIC DNA]</scope>
    <source>
        <strain evidence="2">CCUG 55995</strain>
    </source>
</reference>
<keyword evidence="2" id="KW-1185">Reference proteome</keyword>
<dbReference type="EMBL" id="JBHSEI010000015">
    <property type="protein sequence ID" value="MFC4640298.1"/>
    <property type="molecule type" value="Genomic_DNA"/>
</dbReference>
<dbReference type="Proteomes" id="UP001595952">
    <property type="component" value="Unassembled WGS sequence"/>
</dbReference>
<proteinExistence type="predicted"/>
<protein>
    <submittedName>
        <fullName evidence="1">Uncharacterized protein</fullName>
    </submittedName>
</protein>
<dbReference type="RefSeq" id="WP_380063278.1">
    <property type="nucleotide sequence ID" value="NZ_JBHSEI010000015.1"/>
</dbReference>
<evidence type="ECO:0000313" key="1">
    <source>
        <dbReference type="EMBL" id="MFC4640298.1"/>
    </source>
</evidence>